<protein>
    <recommendedName>
        <fullName evidence="3 6">Flagellar basal body rod protein FlgB</fullName>
    </recommendedName>
</protein>
<feature type="domain" description="Flagellar basal body rod protein N-terminal" evidence="7">
    <location>
        <begin position="14"/>
        <end position="37"/>
    </location>
</feature>
<evidence type="ECO:0000313" key="9">
    <source>
        <dbReference type="Proteomes" id="UP000037688"/>
    </source>
</evidence>
<evidence type="ECO:0000256" key="6">
    <source>
        <dbReference type="PIRNR" id="PIRNR002889"/>
    </source>
</evidence>
<evidence type="ECO:0000256" key="3">
    <source>
        <dbReference type="ARBA" id="ARBA00014376"/>
    </source>
</evidence>
<organism evidence="8 9">
    <name type="scientific">Paenibacillus xylanivorans</name>
    <dbReference type="NCBI Taxonomy" id="1705561"/>
    <lineage>
        <taxon>Bacteria</taxon>
        <taxon>Bacillati</taxon>
        <taxon>Bacillota</taxon>
        <taxon>Bacilli</taxon>
        <taxon>Bacillales</taxon>
        <taxon>Paenibacillaceae</taxon>
        <taxon>Paenibacillus</taxon>
    </lineage>
</organism>
<proteinExistence type="inferred from homology"/>
<comment type="similarity">
    <text evidence="2 6">Belongs to the flagella basal body rod proteins family.</text>
</comment>
<keyword evidence="9" id="KW-1185">Reference proteome</keyword>
<comment type="subcellular location">
    <subcellularLocation>
        <location evidence="1 6">Bacterial flagellum basal body</location>
    </subcellularLocation>
</comment>
<dbReference type="RefSeq" id="WP_053781772.1">
    <property type="nucleotide sequence ID" value="NZ_LITU01000060.1"/>
</dbReference>
<dbReference type="Proteomes" id="UP000037688">
    <property type="component" value="Unassembled WGS sequence"/>
</dbReference>
<evidence type="ECO:0000256" key="4">
    <source>
        <dbReference type="ARBA" id="ARBA00023143"/>
    </source>
</evidence>
<dbReference type="PANTHER" id="PTHR30435">
    <property type="entry name" value="FLAGELLAR PROTEIN"/>
    <property type="match status" value="1"/>
</dbReference>
<dbReference type="InterPro" id="IPR006300">
    <property type="entry name" value="FlgB"/>
</dbReference>
<name>A0A0M9BMZ1_9BACL</name>
<sequence>MIETNTSRRNESLLQALNVQHQVTTENIANADTPNYKKKSVEFEEELRRIIENGKTDNLDLKRTHEKHFPISNPNASIVNYQIVENNETAMNNNNNNVDIDKEMAKLSENQLMYNYMVDRVSGHYKKMKNLLQDMK</sequence>
<evidence type="ECO:0000256" key="2">
    <source>
        <dbReference type="ARBA" id="ARBA00009677"/>
    </source>
</evidence>
<evidence type="ECO:0000313" key="8">
    <source>
        <dbReference type="EMBL" id="KOY15558.1"/>
    </source>
</evidence>
<accession>A0A0M9BMZ1</accession>
<gene>
    <name evidence="8" type="ORF">AMS66_16125</name>
</gene>
<evidence type="ECO:0000256" key="1">
    <source>
        <dbReference type="ARBA" id="ARBA00004117"/>
    </source>
</evidence>
<comment type="function">
    <text evidence="5 6">Structural component of flagellum, the bacterial motility apparatus. Part of the rod structure of flagellar basal body.</text>
</comment>
<evidence type="ECO:0000256" key="5">
    <source>
        <dbReference type="ARBA" id="ARBA00024934"/>
    </source>
</evidence>
<dbReference type="EMBL" id="LITU01000060">
    <property type="protein sequence ID" value="KOY15558.1"/>
    <property type="molecule type" value="Genomic_DNA"/>
</dbReference>
<dbReference type="Pfam" id="PF00460">
    <property type="entry name" value="Flg_bb_rod"/>
    <property type="match status" value="1"/>
</dbReference>
<keyword evidence="4 6" id="KW-0975">Bacterial flagellum</keyword>
<dbReference type="OrthoDB" id="9792068at2"/>
<dbReference type="InterPro" id="IPR001444">
    <property type="entry name" value="Flag_bb_rod_N"/>
</dbReference>
<reference evidence="8 9" key="1">
    <citation type="submission" date="2015-08" db="EMBL/GenBank/DDBJ databases">
        <title>Draft genome sequence of cellulolytic and xylanolytic Paenibacillus sp. A59, isolated from a decaying forest soil from Patagonia, Argentina.</title>
        <authorList>
            <person name="Ghio S."/>
            <person name="Caceres A.M."/>
            <person name="Talia P."/>
            <person name="Grasso D."/>
            <person name="Campos E."/>
        </authorList>
    </citation>
    <scope>NUCLEOTIDE SEQUENCE [LARGE SCALE GENOMIC DNA]</scope>
    <source>
        <strain evidence="8 9">A59</strain>
    </source>
</reference>
<comment type="subunit">
    <text evidence="6">The basal body constitutes a major portion of the flagellar organelle and consists of a number of rings mounted on a central rod.</text>
</comment>
<comment type="caution">
    <text evidence="8">The sequence shown here is derived from an EMBL/GenBank/DDBJ whole genome shotgun (WGS) entry which is preliminary data.</text>
</comment>
<dbReference type="PANTHER" id="PTHR30435:SF12">
    <property type="entry name" value="FLAGELLAR BASAL BODY ROD PROTEIN FLGB"/>
    <property type="match status" value="1"/>
</dbReference>
<dbReference type="PIRSF" id="PIRSF002889">
    <property type="entry name" value="Rod_FlgB"/>
    <property type="match status" value="1"/>
</dbReference>
<dbReference type="AlphaFoldDB" id="A0A0M9BMZ1"/>
<evidence type="ECO:0000259" key="7">
    <source>
        <dbReference type="Pfam" id="PF00460"/>
    </source>
</evidence>
<dbReference type="PATRIC" id="fig|1705561.3.peg.3292"/>
<dbReference type="NCBIfam" id="TIGR01396">
    <property type="entry name" value="FlgB"/>
    <property type="match status" value="1"/>
</dbReference>
<dbReference type="GO" id="GO:0030694">
    <property type="term" value="C:bacterial-type flagellum basal body, rod"/>
    <property type="evidence" value="ECO:0007669"/>
    <property type="project" value="InterPro"/>
</dbReference>
<dbReference type="GO" id="GO:0071978">
    <property type="term" value="P:bacterial-type flagellum-dependent swarming motility"/>
    <property type="evidence" value="ECO:0007669"/>
    <property type="project" value="TreeGrafter"/>
</dbReference>